<dbReference type="Gene3D" id="3.60.21.10">
    <property type="match status" value="1"/>
</dbReference>
<accession>A0A9N9FBB2</accession>
<dbReference type="PANTHER" id="PTHR46546:SF4">
    <property type="entry name" value="SHEWANELLA-LIKE PROTEIN PHOSPHATASE 1"/>
    <property type="match status" value="1"/>
</dbReference>
<name>A0A9N9FBB2_9GLOM</name>
<protein>
    <submittedName>
        <fullName evidence="2">1835_t:CDS:1</fullName>
    </submittedName>
</protein>
<dbReference type="Pfam" id="PF00149">
    <property type="entry name" value="Metallophos"/>
    <property type="match status" value="1"/>
</dbReference>
<dbReference type="PANTHER" id="PTHR46546">
    <property type="entry name" value="SHEWANELLA-LIKE PROTEIN PHOSPHATASE 1"/>
    <property type="match status" value="1"/>
</dbReference>
<feature type="domain" description="Calcineurin-like phosphoesterase" evidence="1">
    <location>
        <begin position="72"/>
        <end position="304"/>
    </location>
</feature>
<sequence>MVKKKLFIARNTSRILKSYKRYKHLKSIVPFYFWSLSRNLHRSKSIKLDKLKDTRRIKPSKSPLPSSPSPRRIIAIGDLHGDYEQTIKVLNLANIIDDKIKWSGGNGILVQTGDIADRGPDCLKIYKLFERLHKEAKLAGGMVINLFGNHEFMNLELDWDHVTTEDIESFGSRKNRIIEFSSDGFIGKFFGSSLQVAAIVEDTLFVHGGVNLKWANEGIEKMNQLGASLVKKYTECLCDPEMQETGKFTEKDDFMTNDERDLLEGDGPFWHREYINRTKEVEEELDKVLEVLKVKRMVVGHTVCMKNIVSNFNGKVYIIDVGISSFYGGHLAALEIIGDKVREIYPEDTKAEGQNSGEVLICVFLYIKKKDQRKNDLSLVNFAKAFFTVFTEYTQQYVNKYN</sequence>
<gene>
    <name evidence="2" type="ORF">FCALED_LOCUS4788</name>
</gene>
<dbReference type="InterPro" id="IPR004843">
    <property type="entry name" value="Calcineurin-like_PHP"/>
</dbReference>
<proteinExistence type="predicted"/>
<dbReference type="InterPro" id="IPR029052">
    <property type="entry name" value="Metallo-depent_PP-like"/>
</dbReference>
<evidence type="ECO:0000313" key="3">
    <source>
        <dbReference type="Proteomes" id="UP000789570"/>
    </source>
</evidence>
<dbReference type="OrthoDB" id="5976022at2759"/>
<reference evidence="2" key="1">
    <citation type="submission" date="2021-06" db="EMBL/GenBank/DDBJ databases">
        <authorList>
            <person name="Kallberg Y."/>
            <person name="Tangrot J."/>
            <person name="Rosling A."/>
        </authorList>
    </citation>
    <scope>NUCLEOTIDE SEQUENCE</scope>
    <source>
        <strain evidence="2">UK204</strain>
    </source>
</reference>
<dbReference type="GO" id="GO:0016787">
    <property type="term" value="F:hydrolase activity"/>
    <property type="evidence" value="ECO:0007669"/>
    <property type="project" value="InterPro"/>
</dbReference>
<dbReference type="SUPFAM" id="SSF56300">
    <property type="entry name" value="Metallo-dependent phosphatases"/>
    <property type="match status" value="1"/>
</dbReference>
<evidence type="ECO:0000259" key="1">
    <source>
        <dbReference type="Pfam" id="PF00149"/>
    </source>
</evidence>
<evidence type="ECO:0000313" key="2">
    <source>
        <dbReference type="EMBL" id="CAG8522812.1"/>
    </source>
</evidence>
<comment type="caution">
    <text evidence="2">The sequence shown here is derived from an EMBL/GenBank/DDBJ whole genome shotgun (WGS) entry which is preliminary data.</text>
</comment>
<organism evidence="2 3">
    <name type="scientific">Funneliformis caledonium</name>
    <dbReference type="NCBI Taxonomy" id="1117310"/>
    <lineage>
        <taxon>Eukaryota</taxon>
        <taxon>Fungi</taxon>
        <taxon>Fungi incertae sedis</taxon>
        <taxon>Mucoromycota</taxon>
        <taxon>Glomeromycotina</taxon>
        <taxon>Glomeromycetes</taxon>
        <taxon>Glomerales</taxon>
        <taxon>Glomeraceae</taxon>
        <taxon>Funneliformis</taxon>
    </lineage>
</organism>
<dbReference type="AlphaFoldDB" id="A0A9N9FBB2"/>
<dbReference type="Proteomes" id="UP000789570">
    <property type="component" value="Unassembled WGS sequence"/>
</dbReference>
<dbReference type="EMBL" id="CAJVPQ010000954">
    <property type="protein sequence ID" value="CAG8522812.1"/>
    <property type="molecule type" value="Genomic_DNA"/>
</dbReference>
<keyword evidence="3" id="KW-1185">Reference proteome</keyword>